<feature type="chain" id="PRO_5032522475" description="Outer membrane protein beta-barrel domain-containing protein" evidence="1">
    <location>
        <begin position="22"/>
        <end position="199"/>
    </location>
</feature>
<accession>A0A840E3M6</accession>
<comment type="caution">
    <text evidence="2">The sequence shown here is derived from an EMBL/GenBank/DDBJ whole genome shotgun (WGS) entry which is preliminary data.</text>
</comment>
<dbReference type="Proteomes" id="UP000576209">
    <property type="component" value="Unassembled WGS sequence"/>
</dbReference>
<evidence type="ECO:0000313" key="3">
    <source>
        <dbReference type="Proteomes" id="UP000576209"/>
    </source>
</evidence>
<evidence type="ECO:0000256" key="1">
    <source>
        <dbReference type="SAM" id="SignalP"/>
    </source>
</evidence>
<protein>
    <recommendedName>
        <fullName evidence="4">Outer membrane protein beta-barrel domain-containing protein</fullName>
    </recommendedName>
</protein>
<feature type="signal peptide" evidence="1">
    <location>
        <begin position="1"/>
        <end position="21"/>
    </location>
</feature>
<gene>
    <name evidence="2" type="ORF">GGR28_002814</name>
</gene>
<organism evidence="2 3">
    <name type="scientific">Neolewinella aquimaris</name>
    <dbReference type="NCBI Taxonomy" id="1835722"/>
    <lineage>
        <taxon>Bacteria</taxon>
        <taxon>Pseudomonadati</taxon>
        <taxon>Bacteroidota</taxon>
        <taxon>Saprospiria</taxon>
        <taxon>Saprospirales</taxon>
        <taxon>Lewinellaceae</taxon>
        <taxon>Neolewinella</taxon>
    </lineage>
</organism>
<name>A0A840E3M6_9BACT</name>
<dbReference type="RefSeq" id="WP_183496420.1">
    <property type="nucleotide sequence ID" value="NZ_JACIFF010000007.1"/>
</dbReference>
<dbReference type="AlphaFoldDB" id="A0A840E3M6"/>
<keyword evidence="3" id="KW-1185">Reference proteome</keyword>
<sequence>MKRKSCLLLCFLLFFTTLIFAQTREDAARDDLDYSSRGRQAMVNESGGLWYGAGAQLGFRGGNNFSFFQIGVSPMVGYKLNNFLSAGPRVSVTYNSYRDDLYGIKDKYFSWSAGVFARAKIYRGLFAHGEYSLISDMEYLLAGGQARVTRAIPFLGAGFNQGGGPGSTGFELLLLFRLTQPDRLNDAPYELRTGFNYNF</sequence>
<proteinExistence type="predicted"/>
<evidence type="ECO:0008006" key="4">
    <source>
        <dbReference type="Google" id="ProtNLM"/>
    </source>
</evidence>
<reference evidence="2 3" key="1">
    <citation type="submission" date="2020-08" db="EMBL/GenBank/DDBJ databases">
        <title>Genomic Encyclopedia of Type Strains, Phase IV (KMG-IV): sequencing the most valuable type-strain genomes for metagenomic binning, comparative biology and taxonomic classification.</title>
        <authorList>
            <person name="Goeker M."/>
        </authorList>
    </citation>
    <scope>NUCLEOTIDE SEQUENCE [LARGE SCALE GENOMIC DNA]</scope>
    <source>
        <strain evidence="2 3">DSM 105137</strain>
    </source>
</reference>
<keyword evidence="1" id="KW-0732">Signal</keyword>
<dbReference type="EMBL" id="JACIFF010000007">
    <property type="protein sequence ID" value="MBB4080184.1"/>
    <property type="molecule type" value="Genomic_DNA"/>
</dbReference>
<evidence type="ECO:0000313" key="2">
    <source>
        <dbReference type="EMBL" id="MBB4080184.1"/>
    </source>
</evidence>